<name>N4WBN6_9BACI</name>
<dbReference type="GO" id="GO:0016788">
    <property type="term" value="F:hydrolase activity, acting on ester bonds"/>
    <property type="evidence" value="ECO:0007669"/>
    <property type="project" value="InterPro"/>
</dbReference>
<dbReference type="SUPFAM" id="SSF56300">
    <property type="entry name" value="Metallo-dependent phosphatases"/>
    <property type="match status" value="1"/>
</dbReference>
<dbReference type="InterPro" id="IPR006146">
    <property type="entry name" value="5'-Nucleotdase_CS"/>
</dbReference>
<protein>
    <submittedName>
        <fullName evidence="5">2',3'-cyclic-nucleotide 2'-phosphodiesterase</fullName>
    </submittedName>
</protein>
<dbReference type="EMBL" id="APML01000016">
    <property type="protein sequence ID" value="ENH97708.1"/>
    <property type="molecule type" value="Genomic_DNA"/>
</dbReference>
<dbReference type="GO" id="GO:0046872">
    <property type="term" value="F:metal ion binding"/>
    <property type="evidence" value="ECO:0007669"/>
    <property type="project" value="InterPro"/>
</dbReference>
<dbReference type="InterPro" id="IPR029052">
    <property type="entry name" value="Metallo-depent_PP-like"/>
</dbReference>
<keyword evidence="2" id="KW-0378">Hydrolase</keyword>
<organism evidence="5 6">
    <name type="scientific">Gracilibacillus halophilus YIM-C55.5</name>
    <dbReference type="NCBI Taxonomy" id="1308866"/>
    <lineage>
        <taxon>Bacteria</taxon>
        <taxon>Bacillati</taxon>
        <taxon>Bacillota</taxon>
        <taxon>Bacilli</taxon>
        <taxon>Bacillales</taxon>
        <taxon>Bacillaceae</taxon>
        <taxon>Gracilibacillus</taxon>
    </lineage>
</organism>
<dbReference type="OrthoDB" id="9775118at2"/>
<dbReference type="Pfam" id="PF02872">
    <property type="entry name" value="5_nucleotid_C"/>
    <property type="match status" value="1"/>
</dbReference>
<keyword evidence="6" id="KW-1185">Reference proteome</keyword>
<comment type="similarity">
    <text evidence="2">Belongs to the 5'-nucleotidase family.</text>
</comment>
<dbReference type="Gene3D" id="3.90.780.10">
    <property type="entry name" value="5'-Nucleotidase, C-terminal domain"/>
    <property type="match status" value="1"/>
</dbReference>
<evidence type="ECO:0000259" key="4">
    <source>
        <dbReference type="Pfam" id="PF02872"/>
    </source>
</evidence>
<dbReference type="GO" id="GO:0030288">
    <property type="term" value="C:outer membrane-bounded periplasmic space"/>
    <property type="evidence" value="ECO:0007669"/>
    <property type="project" value="TreeGrafter"/>
</dbReference>
<keyword evidence="1" id="KW-0732">Signal</keyword>
<evidence type="ECO:0000259" key="3">
    <source>
        <dbReference type="Pfam" id="PF00149"/>
    </source>
</evidence>
<evidence type="ECO:0000256" key="1">
    <source>
        <dbReference type="ARBA" id="ARBA00022729"/>
    </source>
</evidence>
<dbReference type="PATRIC" id="fig|1308866.3.peg.821"/>
<dbReference type="SUPFAM" id="SSF55816">
    <property type="entry name" value="5'-nucleotidase (syn. UDP-sugar hydrolase), C-terminal domain"/>
    <property type="match status" value="1"/>
</dbReference>
<dbReference type="AlphaFoldDB" id="N4WBN6"/>
<accession>N4WBN6</accession>
<feature type="domain" description="Calcineurin-like phosphoesterase" evidence="3">
    <location>
        <begin position="6"/>
        <end position="236"/>
    </location>
</feature>
<reference evidence="5 6" key="1">
    <citation type="submission" date="2013-03" db="EMBL/GenBank/DDBJ databases">
        <title>Draft genome sequence of Gracibacillus halophilus YIM-C55.5, a moderately halophilic and thermophilic organism from the Xiaochaidamu salt lake.</title>
        <authorList>
            <person name="Sugumar T."/>
            <person name="Polireddy D.R."/>
            <person name="Antony A."/>
            <person name="Madhava Y.R."/>
            <person name="Sivakumar N."/>
        </authorList>
    </citation>
    <scope>NUCLEOTIDE SEQUENCE [LARGE SCALE GENOMIC DNA]</scope>
    <source>
        <strain evidence="5 6">YIM-C55.5</strain>
    </source>
</reference>
<sequence>MSTSLSICFTSDVHGYVHPTNYRDSTEQPLGLAKLATIIEQIKEQKHMLLIDNGDFIQGSPFTYYYAKQYPETPSPMIQVANTMGYDVGILGNHEFNYGISYLNHAIEASQYPWLSANILDKQTKEPYFEPYVIREIKGLKIGFIGLTTHLIPQWEDPSHIESLVFEDACKAAKRWVPYVRKQERPDFLVVCYHGGLERDPETKEATEPITGENQAVQICQEVDGIDLLLTGHQHRLLVNQVKETPLIQVGHQGAALGEIEVTFDQNKAVTSVRPMIHEVEETTNTSEAVLNDMEDKEKTVQDWLDQPMARTRGDMTIDDAFQARLTEHPFIEYINQLQMKVSGASISCTAIFDNQAPGFPENISMRDVVTNYIFPNTLKVIKLRGRDIKEALERTAHYFQVKENGEMGIHPEFLYPKPQHYNYDMWEGIEYTINVSKPVGQRVVQLDYNERPMDMEEEFAVVMNHYRASGGGGYEMFSGKEVLQDIQTDMTEIIANDLLQEQIIEASCNQNWKVVYE</sequence>
<comment type="caution">
    <text evidence="5">The sequence shown here is derived from an EMBL/GenBank/DDBJ whole genome shotgun (WGS) entry which is preliminary data.</text>
</comment>
<dbReference type="InterPro" id="IPR004843">
    <property type="entry name" value="Calcineurin-like_PHP"/>
</dbReference>
<dbReference type="eggNOG" id="COG0737">
    <property type="taxonomic scope" value="Bacteria"/>
</dbReference>
<dbReference type="PANTHER" id="PTHR11575">
    <property type="entry name" value="5'-NUCLEOTIDASE-RELATED"/>
    <property type="match status" value="1"/>
</dbReference>
<dbReference type="InterPro" id="IPR006179">
    <property type="entry name" value="5_nucleotidase/apyrase"/>
</dbReference>
<dbReference type="PROSITE" id="PS00786">
    <property type="entry name" value="5_NUCLEOTIDASE_2"/>
    <property type="match status" value="1"/>
</dbReference>
<feature type="domain" description="5'-Nucleotidase C-terminal" evidence="4">
    <location>
        <begin position="323"/>
        <end position="479"/>
    </location>
</feature>
<keyword evidence="2" id="KW-0547">Nucleotide-binding</keyword>
<proteinExistence type="inferred from homology"/>
<dbReference type="InterPro" id="IPR036907">
    <property type="entry name" value="5'-Nucleotdase_C_sf"/>
</dbReference>
<evidence type="ECO:0000313" key="6">
    <source>
        <dbReference type="Proteomes" id="UP000012283"/>
    </source>
</evidence>
<dbReference type="Proteomes" id="UP000012283">
    <property type="component" value="Unassembled WGS sequence"/>
</dbReference>
<dbReference type="InterPro" id="IPR008334">
    <property type="entry name" value="5'-Nucleotdase_C"/>
</dbReference>
<dbReference type="Pfam" id="PF00149">
    <property type="entry name" value="Metallophos"/>
    <property type="match status" value="1"/>
</dbReference>
<evidence type="ECO:0000256" key="2">
    <source>
        <dbReference type="RuleBase" id="RU362119"/>
    </source>
</evidence>
<gene>
    <name evidence="5" type="ORF">J416_04051</name>
</gene>
<dbReference type="Gene3D" id="3.60.21.10">
    <property type="match status" value="1"/>
</dbReference>
<dbReference type="STRING" id="1308866.J416_04051"/>
<dbReference type="GO" id="GO:0000166">
    <property type="term" value="F:nucleotide binding"/>
    <property type="evidence" value="ECO:0007669"/>
    <property type="project" value="UniProtKB-KW"/>
</dbReference>
<dbReference type="PANTHER" id="PTHR11575:SF6">
    <property type="entry name" value="2',3'-CYCLIC-NUCLEOTIDE 2'-PHOSPHODIESTERASE_3'-NUCLEOTIDASE"/>
    <property type="match status" value="1"/>
</dbReference>
<dbReference type="GO" id="GO:0009166">
    <property type="term" value="P:nucleotide catabolic process"/>
    <property type="evidence" value="ECO:0007669"/>
    <property type="project" value="InterPro"/>
</dbReference>
<dbReference type="PRINTS" id="PR01607">
    <property type="entry name" value="APYRASEFAMLY"/>
</dbReference>
<evidence type="ECO:0000313" key="5">
    <source>
        <dbReference type="EMBL" id="ENH97708.1"/>
    </source>
</evidence>
<dbReference type="RefSeq" id="WP_003465214.1">
    <property type="nucleotide sequence ID" value="NZ_APML01000016.1"/>
</dbReference>